<dbReference type="AlphaFoldDB" id="A0A0D9Z2H7"/>
<reference evidence="1" key="2">
    <citation type="submission" date="2018-05" db="EMBL/GenBank/DDBJ databases">
        <title>OgluRS3 (Oryza glumaepatula Reference Sequence Version 3).</title>
        <authorList>
            <person name="Zhang J."/>
            <person name="Kudrna D."/>
            <person name="Lee S."/>
            <person name="Talag J."/>
            <person name="Welchert J."/>
            <person name="Wing R.A."/>
        </authorList>
    </citation>
    <scope>NUCLEOTIDE SEQUENCE [LARGE SCALE GENOMIC DNA]</scope>
</reference>
<proteinExistence type="predicted"/>
<sequence length="121" mass="13344">MQMQMIACCYCARPAHARHGPSAQSSPHRLPICNQSRTAGFLFGAIKDEAAIWKEAGEVAAVATSFHFDSLLSKLTRSVLYPYNQGGQLQQAEEVGESFQNQALKLLEQTARSSTPHEQCY</sequence>
<evidence type="ECO:0000313" key="1">
    <source>
        <dbReference type="EnsemblPlants" id="OGLUM03G04660.2"/>
    </source>
</evidence>
<evidence type="ECO:0000313" key="2">
    <source>
        <dbReference type="Proteomes" id="UP000026961"/>
    </source>
</evidence>
<protein>
    <submittedName>
        <fullName evidence="1">Uncharacterized protein</fullName>
    </submittedName>
</protein>
<dbReference type="Proteomes" id="UP000026961">
    <property type="component" value="Chromosome 3"/>
</dbReference>
<keyword evidence="2" id="KW-1185">Reference proteome</keyword>
<name>A0A0D9Z2H7_9ORYZ</name>
<dbReference type="EnsemblPlants" id="OGLUM03G04660.2">
    <property type="protein sequence ID" value="OGLUM03G04660.2"/>
    <property type="gene ID" value="OGLUM03G04660"/>
</dbReference>
<dbReference type="Gramene" id="OGLUM03G04660.2">
    <property type="protein sequence ID" value="OGLUM03G04660.2"/>
    <property type="gene ID" value="OGLUM03G04660"/>
</dbReference>
<accession>A0A0D9Z2H7</accession>
<organism evidence="1">
    <name type="scientific">Oryza glumipatula</name>
    <dbReference type="NCBI Taxonomy" id="40148"/>
    <lineage>
        <taxon>Eukaryota</taxon>
        <taxon>Viridiplantae</taxon>
        <taxon>Streptophyta</taxon>
        <taxon>Embryophyta</taxon>
        <taxon>Tracheophyta</taxon>
        <taxon>Spermatophyta</taxon>
        <taxon>Magnoliopsida</taxon>
        <taxon>Liliopsida</taxon>
        <taxon>Poales</taxon>
        <taxon>Poaceae</taxon>
        <taxon>BOP clade</taxon>
        <taxon>Oryzoideae</taxon>
        <taxon>Oryzeae</taxon>
        <taxon>Oryzinae</taxon>
        <taxon>Oryza</taxon>
    </lineage>
</organism>
<reference evidence="1" key="1">
    <citation type="submission" date="2015-04" db="UniProtKB">
        <authorList>
            <consortium name="EnsemblPlants"/>
        </authorList>
    </citation>
    <scope>IDENTIFICATION</scope>
</reference>
<dbReference type="HOGENOM" id="CLU_2041686_0_0_1"/>